<evidence type="ECO:0000313" key="12">
    <source>
        <dbReference type="EMBL" id="KAK0741315.1"/>
    </source>
</evidence>
<evidence type="ECO:0000256" key="9">
    <source>
        <dbReference type="SAM" id="MobiDB-lite"/>
    </source>
</evidence>
<feature type="transmembrane region" description="Helical" evidence="10">
    <location>
        <begin position="494"/>
        <end position="513"/>
    </location>
</feature>
<dbReference type="FunFam" id="3.40.50.300:FF:000054">
    <property type="entry name" value="ABC multidrug transporter atrF"/>
    <property type="match status" value="1"/>
</dbReference>
<comment type="caution">
    <text evidence="12">The sequence shown here is derived from an EMBL/GenBank/DDBJ whole genome shotgun (WGS) entry which is preliminary data.</text>
</comment>
<name>A0AA40K0C8_9PEZI</name>
<feature type="transmembrane region" description="Helical" evidence="10">
    <location>
        <begin position="740"/>
        <end position="757"/>
    </location>
</feature>
<dbReference type="InterPro" id="IPR017871">
    <property type="entry name" value="ABC_transporter-like_CS"/>
</dbReference>
<keyword evidence="7 10" id="KW-1133">Transmembrane helix</keyword>
<gene>
    <name evidence="12" type="ORF">B0T18DRAFT_228740</name>
</gene>
<keyword evidence="13" id="KW-1185">Reference proteome</keyword>
<dbReference type="GO" id="GO:0005524">
    <property type="term" value="F:ATP binding"/>
    <property type="evidence" value="ECO:0007669"/>
    <property type="project" value="UniProtKB-KW"/>
</dbReference>
<keyword evidence="8 10" id="KW-0472">Membrane</keyword>
<evidence type="ECO:0000256" key="1">
    <source>
        <dbReference type="ARBA" id="ARBA00004141"/>
    </source>
</evidence>
<dbReference type="Gene3D" id="3.40.50.300">
    <property type="entry name" value="P-loop containing nucleotide triphosphate hydrolases"/>
    <property type="match status" value="2"/>
</dbReference>
<dbReference type="GO" id="GO:0140359">
    <property type="term" value="F:ABC-type transporter activity"/>
    <property type="evidence" value="ECO:0007669"/>
    <property type="project" value="InterPro"/>
</dbReference>
<evidence type="ECO:0000256" key="7">
    <source>
        <dbReference type="ARBA" id="ARBA00022989"/>
    </source>
</evidence>
<protein>
    <submittedName>
        <fullName evidence="12">ATP-binding cassette transporter ABC1</fullName>
    </submittedName>
</protein>
<feature type="transmembrane region" description="Helical" evidence="10">
    <location>
        <begin position="1190"/>
        <end position="1213"/>
    </location>
</feature>
<keyword evidence="5" id="KW-0547">Nucleotide-binding</keyword>
<dbReference type="SUPFAM" id="SSF52540">
    <property type="entry name" value="P-loop containing nucleoside triphosphate hydrolases"/>
    <property type="match status" value="2"/>
</dbReference>
<dbReference type="PROSITE" id="PS50893">
    <property type="entry name" value="ABC_TRANSPORTER_2"/>
    <property type="match status" value="2"/>
</dbReference>
<dbReference type="Pfam" id="PF06422">
    <property type="entry name" value="PDR_CDR"/>
    <property type="match status" value="2"/>
</dbReference>
<feature type="transmembrane region" description="Helical" evidence="10">
    <location>
        <begin position="1426"/>
        <end position="1445"/>
    </location>
</feature>
<dbReference type="InterPro" id="IPR003593">
    <property type="entry name" value="AAA+_ATPase"/>
</dbReference>
<feature type="transmembrane region" description="Helical" evidence="10">
    <location>
        <begin position="1271"/>
        <end position="1292"/>
    </location>
</feature>
<keyword evidence="6 12" id="KW-0067">ATP-binding</keyword>
<dbReference type="PROSITE" id="PS00211">
    <property type="entry name" value="ABC_TRANSPORTER_1"/>
    <property type="match status" value="1"/>
</dbReference>
<organism evidence="12 13">
    <name type="scientific">Schizothecium vesticola</name>
    <dbReference type="NCBI Taxonomy" id="314040"/>
    <lineage>
        <taxon>Eukaryota</taxon>
        <taxon>Fungi</taxon>
        <taxon>Dikarya</taxon>
        <taxon>Ascomycota</taxon>
        <taxon>Pezizomycotina</taxon>
        <taxon>Sordariomycetes</taxon>
        <taxon>Sordariomycetidae</taxon>
        <taxon>Sordariales</taxon>
        <taxon>Schizotheciaceae</taxon>
        <taxon>Schizothecium</taxon>
    </lineage>
</organism>
<accession>A0AA40K0C8</accession>
<dbReference type="InterPro" id="IPR010929">
    <property type="entry name" value="PDR_CDR_ABC"/>
</dbReference>
<feature type="transmembrane region" description="Helical" evidence="10">
    <location>
        <begin position="1157"/>
        <end position="1178"/>
    </location>
</feature>
<dbReference type="Proteomes" id="UP001172155">
    <property type="component" value="Unassembled WGS sequence"/>
</dbReference>
<dbReference type="GO" id="GO:0016020">
    <property type="term" value="C:membrane"/>
    <property type="evidence" value="ECO:0007669"/>
    <property type="project" value="UniProtKB-SubCell"/>
</dbReference>
<feature type="transmembrane region" description="Helical" evidence="10">
    <location>
        <begin position="568"/>
        <end position="592"/>
    </location>
</feature>
<proteinExistence type="inferred from homology"/>
<sequence length="1464" mass="162382">MEDQPRAVDTSHGSNSDSSSRTVTPDLARQPTAVVMDDADTREIQRVATAVSRRRSRTIGGPLDPALDPASDTFDVMQWAQKFLGEMKDKGAAHDLGVAFRDLDVFGSGSALQLQDSVTSVLTAPLRIGEMFKSGKQQRKQILHGFNGVLRSGELLAVLGRPGSGCSTFLKTICGELYGLELGDKPNAIHYDGISQKRMKKEFRGEVIYNQEVDKHFPHLRVGQTLEFAASCRTPSDRIRDMSRRESSQYIARVVMAIFGLSHTYNTKVGNDFIRGVSGGERKRVSIAEMMVAGSPICAWDNSTRGLDSSSSLKFVQALRISSDMGAHAHAVAMYQASQAIYDTFDKVTVLYAGRQIYFGPAATARAFFERQGWFCPPRQTTGDFLTAITNANERIPRLGMESKVPRTAEEFERYWRASPEFQELLRDMDRYDAEFQQGVRPKESIAALREAKNRRQANHVRPKSPYIISVPMQVRLNTVRAYQRLRNDFSATGAHLMTNLIIALVIGSIFYGNPDATAGFAGKGSVLFLAILLNALTAISEIDGLYAQRPIVEKHNSYAFYHPFTEAMAGIVADIPIKFAQACVFNVLVYFLSGLRRTPDQFFIFFLISYVATFVMSAVFRTLAAMTKTVSQAMALSGVIVLAIVNFTGFTQPPPQMHPWFGWIRWINPVFYGFEILVANEFHGREFTCSQIMPPYSPPQGDSWVCASVGAVPGRATVNGDAYIAANFEYSYSHVWRNFGILIAFLIAFMALYFVAVELNSSVSSTAEALVYRRGHVPASVEKAAKSGGDVEGASAGTEIVGEKGDDSSHAIEPQKDIFTWQDVVYDIEIKGEQRRLLDHVNGWVKPGTLTALMGASGAGKTTLLDVLAQRTTMGVVTGDMLVNGNPFGADFQRQTGYVQQQDLHLDTATVRESLRFSAMLRRPKTVSKQEKFAFVEEVIKMLGMEEYADAVVGIPGQGLNVEQRKLLTIGVELVAKPKLLLFLDEPTSGLDSQSAWAICVFLRKLADAGQAILCTIHQPNALLFQQFDRLLFMAKGGKTVYFGDIGENSHTLLDYFTQNGGRRCGDDENPAEYMLEIVAEGVNNRGEDWHSVWKASENHRNVLTELDRLHREGKAMPPHDSDPSDKQDSEFAMPLSAQVWAVTERIFAQYWRMPAYVLAKLMLGVASGLFIGFTFYKPSMTQAGTRDVLFAAFMLTTIFTTLVQQIQPLFITQRALYEVRERPSKTYSWKAFIVANIVVEMPYQILCGILTYACFYYPVVGVQSSERQGLVLLFVIQLFIYASSFAHMTITALPDAQSAAGLVILFTMMSTIFSGVLQAKNALPGFWVFMYRVSPFTYWIGGIVSTLVHGRPIVCSDTEMMTFNPPSGQTCGAYLAPLAEMGAPGTLENPGATAGCRYCGVSVADEFLAGVDIFWDERWRNFGIIWAYIVFNIAVAILAYYVFRVKRWSLKGLGKGKKGKKE</sequence>
<dbReference type="InterPro" id="IPR034001">
    <property type="entry name" value="ABCG_PDR_1"/>
</dbReference>
<dbReference type="Pfam" id="PF00005">
    <property type="entry name" value="ABC_tran"/>
    <property type="match status" value="2"/>
</dbReference>
<dbReference type="GO" id="GO:0016887">
    <property type="term" value="F:ATP hydrolysis activity"/>
    <property type="evidence" value="ECO:0007669"/>
    <property type="project" value="InterPro"/>
</dbReference>
<evidence type="ECO:0000256" key="10">
    <source>
        <dbReference type="SAM" id="Phobius"/>
    </source>
</evidence>
<evidence type="ECO:0000256" key="6">
    <source>
        <dbReference type="ARBA" id="ARBA00022840"/>
    </source>
</evidence>
<feature type="transmembrane region" description="Helical" evidence="10">
    <location>
        <begin position="1331"/>
        <end position="1350"/>
    </location>
</feature>
<dbReference type="CDD" id="cd03232">
    <property type="entry name" value="ABCG_PDR_domain2"/>
    <property type="match status" value="1"/>
</dbReference>
<feature type="transmembrane region" description="Helical" evidence="10">
    <location>
        <begin position="1233"/>
        <end position="1259"/>
    </location>
</feature>
<comment type="similarity">
    <text evidence="2">Belongs to the ABC transporter superfamily. ABCG family. PDR (TC 3.A.1.205) subfamily.</text>
</comment>
<feature type="region of interest" description="Disordered" evidence="9">
    <location>
        <begin position="1"/>
        <end position="31"/>
    </location>
</feature>
<evidence type="ECO:0000313" key="13">
    <source>
        <dbReference type="Proteomes" id="UP001172155"/>
    </source>
</evidence>
<keyword evidence="4 10" id="KW-0812">Transmembrane</keyword>
<feature type="compositionally biased region" description="Low complexity" evidence="9">
    <location>
        <begin position="11"/>
        <end position="20"/>
    </location>
</feature>
<dbReference type="InterPro" id="IPR003439">
    <property type="entry name" value="ABC_transporter-like_ATP-bd"/>
</dbReference>
<reference evidence="12" key="1">
    <citation type="submission" date="2023-06" db="EMBL/GenBank/DDBJ databases">
        <title>Genome-scale phylogeny and comparative genomics of the fungal order Sordariales.</title>
        <authorList>
            <consortium name="Lawrence Berkeley National Laboratory"/>
            <person name="Hensen N."/>
            <person name="Bonometti L."/>
            <person name="Westerberg I."/>
            <person name="Brannstrom I.O."/>
            <person name="Guillou S."/>
            <person name="Cros-Aarteil S."/>
            <person name="Calhoun S."/>
            <person name="Haridas S."/>
            <person name="Kuo A."/>
            <person name="Mondo S."/>
            <person name="Pangilinan J."/>
            <person name="Riley R."/>
            <person name="LaButti K."/>
            <person name="Andreopoulos B."/>
            <person name="Lipzen A."/>
            <person name="Chen C."/>
            <person name="Yanf M."/>
            <person name="Daum C."/>
            <person name="Ng V."/>
            <person name="Clum A."/>
            <person name="Steindorff A."/>
            <person name="Ohm R."/>
            <person name="Martin F."/>
            <person name="Silar P."/>
            <person name="Natvig D."/>
            <person name="Lalanne C."/>
            <person name="Gautier V."/>
            <person name="Ament-velasquez S.L."/>
            <person name="Kruys A."/>
            <person name="Hutchinson M.I."/>
            <person name="Powell A.J."/>
            <person name="Barry K."/>
            <person name="Miller A.N."/>
            <person name="Grigoriev I.V."/>
            <person name="Debuchy R."/>
            <person name="Gladieux P."/>
            <person name="Thoren M.H."/>
            <person name="Johannesson H."/>
        </authorList>
    </citation>
    <scope>NUCLEOTIDE SEQUENCE</scope>
    <source>
        <strain evidence="12">SMH3187-1</strain>
    </source>
</reference>
<dbReference type="PANTHER" id="PTHR19241">
    <property type="entry name" value="ATP-BINDING CASSETTE TRANSPORTER"/>
    <property type="match status" value="1"/>
</dbReference>
<feature type="domain" description="ABC transporter" evidence="11">
    <location>
        <begin position="126"/>
        <end position="378"/>
    </location>
</feature>
<evidence type="ECO:0000256" key="5">
    <source>
        <dbReference type="ARBA" id="ARBA00022741"/>
    </source>
</evidence>
<dbReference type="InterPro" id="IPR029481">
    <property type="entry name" value="ABC_trans_N"/>
</dbReference>
<dbReference type="EMBL" id="JAUKUD010000006">
    <property type="protein sequence ID" value="KAK0741315.1"/>
    <property type="molecule type" value="Genomic_DNA"/>
</dbReference>
<comment type="subcellular location">
    <subcellularLocation>
        <location evidence="1">Membrane</location>
        <topology evidence="1">Multi-pass membrane protein</topology>
    </subcellularLocation>
</comment>
<evidence type="ECO:0000256" key="4">
    <source>
        <dbReference type="ARBA" id="ARBA00022692"/>
    </source>
</evidence>
<dbReference type="Pfam" id="PF01061">
    <property type="entry name" value="ABC2_membrane"/>
    <property type="match status" value="2"/>
</dbReference>
<feature type="transmembrane region" description="Helical" evidence="10">
    <location>
        <begin position="525"/>
        <end position="548"/>
    </location>
</feature>
<evidence type="ECO:0000256" key="8">
    <source>
        <dbReference type="ARBA" id="ARBA00023136"/>
    </source>
</evidence>
<dbReference type="Pfam" id="PF19055">
    <property type="entry name" value="ABC2_membrane_7"/>
    <property type="match status" value="1"/>
</dbReference>
<evidence type="ECO:0000259" key="11">
    <source>
        <dbReference type="PROSITE" id="PS50893"/>
    </source>
</evidence>
<feature type="transmembrane region" description="Helical" evidence="10">
    <location>
        <begin position="1298"/>
        <end position="1319"/>
    </location>
</feature>
<evidence type="ECO:0000256" key="3">
    <source>
        <dbReference type="ARBA" id="ARBA00022448"/>
    </source>
</evidence>
<dbReference type="Pfam" id="PF14510">
    <property type="entry name" value="ABC_trans_N"/>
    <property type="match status" value="1"/>
</dbReference>
<dbReference type="InterPro" id="IPR013525">
    <property type="entry name" value="ABC2_TM"/>
</dbReference>
<feature type="transmembrane region" description="Helical" evidence="10">
    <location>
        <begin position="631"/>
        <end position="651"/>
    </location>
</feature>
<dbReference type="CDD" id="cd03233">
    <property type="entry name" value="ABCG_PDR_domain1"/>
    <property type="match status" value="1"/>
</dbReference>
<dbReference type="InterPro" id="IPR043926">
    <property type="entry name" value="ABCG_dom"/>
</dbReference>
<evidence type="ECO:0000256" key="2">
    <source>
        <dbReference type="ARBA" id="ARBA00006012"/>
    </source>
</evidence>
<keyword evidence="3" id="KW-0813">Transport</keyword>
<feature type="transmembrane region" description="Helical" evidence="10">
    <location>
        <begin position="604"/>
        <end position="625"/>
    </location>
</feature>
<feature type="domain" description="ABC transporter" evidence="11">
    <location>
        <begin position="820"/>
        <end position="1062"/>
    </location>
</feature>
<dbReference type="InterPro" id="IPR027417">
    <property type="entry name" value="P-loop_NTPase"/>
</dbReference>
<dbReference type="InterPro" id="IPR034003">
    <property type="entry name" value="ABCG_PDR_2"/>
</dbReference>
<dbReference type="SMART" id="SM00382">
    <property type="entry name" value="AAA"/>
    <property type="match status" value="2"/>
</dbReference>